<feature type="chain" id="PRO_5042082249" description="Transposase MuDR plant domain-containing protein" evidence="2">
    <location>
        <begin position="42"/>
        <end position="386"/>
    </location>
</feature>
<reference evidence="4" key="1">
    <citation type="submission" date="2023-07" db="EMBL/GenBank/DDBJ databases">
        <title>A chromosome-level genome assembly of Lolium multiflorum.</title>
        <authorList>
            <person name="Chen Y."/>
            <person name="Copetti D."/>
            <person name="Kolliker R."/>
            <person name="Studer B."/>
        </authorList>
    </citation>
    <scope>NUCLEOTIDE SEQUENCE</scope>
    <source>
        <strain evidence="4">02402/16</strain>
        <tissue evidence="4">Leaf</tissue>
    </source>
</reference>
<evidence type="ECO:0000313" key="5">
    <source>
        <dbReference type="Proteomes" id="UP001231189"/>
    </source>
</evidence>
<comment type="caution">
    <text evidence="4">The sequence shown here is derived from an EMBL/GenBank/DDBJ whole genome shotgun (WGS) entry which is preliminary data.</text>
</comment>
<dbReference type="InterPro" id="IPR004332">
    <property type="entry name" value="Transposase_MuDR"/>
</dbReference>
<gene>
    <name evidence="4" type="ORF">QYE76_039874</name>
</gene>
<keyword evidence="5" id="KW-1185">Reference proteome</keyword>
<feature type="domain" description="Transposase MuDR plant" evidence="3">
    <location>
        <begin position="205"/>
        <end position="254"/>
    </location>
</feature>
<proteinExistence type="predicted"/>
<dbReference type="Proteomes" id="UP001231189">
    <property type="component" value="Unassembled WGS sequence"/>
</dbReference>
<evidence type="ECO:0000256" key="1">
    <source>
        <dbReference type="SAM" id="MobiDB-lite"/>
    </source>
</evidence>
<dbReference type="AlphaFoldDB" id="A0AAD8TAP1"/>
<protein>
    <recommendedName>
        <fullName evidence="3">Transposase MuDR plant domain-containing protein</fullName>
    </recommendedName>
</protein>
<feature type="compositionally biased region" description="Low complexity" evidence="1">
    <location>
        <begin position="332"/>
        <end position="360"/>
    </location>
</feature>
<organism evidence="4 5">
    <name type="scientific">Lolium multiflorum</name>
    <name type="common">Italian ryegrass</name>
    <name type="synonym">Lolium perenne subsp. multiflorum</name>
    <dbReference type="NCBI Taxonomy" id="4521"/>
    <lineage>
        <taxon>Eukaryota</taxon>
        <taxon>Viridiplantae</taxon>
        <taxon>Streptophyta</taxon>
        <taxon>Embryophyta</taxon>
        <taxon>Tracheophyta</taxon>
        <taxon>Spermatophyta</taxon>
        <taxon>Magnoliopsida</taxon>
        <taxon>Liliopsida</taxon>
        <taxon>Poales</taxon>
        <taxon>Poaceae</taxon>
        <taxon>BOP clade</taxon>
        <taxon>Pooideae</taxon>
        <taxon>Poodae</taxon>
        <taxon>Poeae</taxon>
        <taxon>Poeae Chloroplast Group 2 (Poeae type)</taxon>
        <taxon>Loliodinae</taxon>
        <taxon>Loliinae</taxon>
        <taxon>Lolium</taxon>
    </lineage>
</organism>
<evidence type="ECO:0000256" key="2">
    <source>
        <dbReference type="SAM" id="SignalP"/>
    </source>
</evidence>
<accession>A0AAD8TAP1</accession>
<sequence length="386" mass="43066">MDAPEIRERLWKDDPPPYGTPRRPRSRLLPLLLLLCFPARGAVLGEVTNPKLAPKLFSLEVCHNGFFCGLAEKLIRAELVRARAAIARNDLELSEEAASTSIVVAQDLGQECVQSCADDSDSDSSTDSEFFDSDYDAESGDDDLFLDNVDTDLHDNNEIVLAPDLEDDSQLEDRDLNLEEGERLQLEYRFAAFNPVVDMESPVFKIGMKFASIEEARQAVNAYNIRERVKTRKTKNDRTRLHVRCEEGCPWRLKIGFDLQRSGGYVVTSYEEEHIWEAEKGKQPETMKKVIPLTAWQHLSSPWGSRRPTSPSIPPLPICFRHRRSPSPPLSSRPSSLAPLRRCSSPRGTSLGPLRGAPPSLLSAAALSPTSCAARRPLLSQLSSLD</sequence>
<dbReference type="EMBL" id="JAUUTY010000002">
    <property type="protein sequence ID" value="KAK1679026.1"/>
    <property type="molecule type" value="Genomic_DNA"/>
</dbReference>
<name>A0AAD8TAP1_LOLMU</name>
<feature type="region of interest" description="Disordered" evidence="1">
    <location>
        <begin position="1"/>
        <end position="22"/>
    </location>
</feature>
<dbReference type="Pfam" id="PF03108">
    <property type="entry name" value="DBD_Tnp_Mut"/>
    <property type="match status" value="1"/>
</dbReference>
<feature type="signal peptide" evidence="2">
    <location>
        <begin position="1"/>
        <end position="41"/>
    </location>
</feature>
<feature type="region of interest" description="Disordered" evidence="1">
    <location>
        <begin position="302"/>
        <end position="360"/>
    </location>
</feature>
<keyword evidence="2" id="KW-0732">Signal</keyword>
<evidence type="ECO:0000313" key="4">
    <source>
        <dbReference type="EMBL" id="KAK1679026.1"/>
    </source>
</evidence>
<feature type="compositionally biased region" description="Basic and acidic residues" evidence="1">
    <location>
        <begin position="1"/>
        <end position="15"/>
    </location>
</feature>
<evidence type="ECO:0000259" key="3">
    <source>
        <dbReference type="Pfam" id="PF03108"/>
    </source>
</evidence>